<dbReference type="OrthoDB" id="9774907at2"/>
<evidence type="ECO:0000256" key="4">
    <source>
        <dbReference type="ARBA" id="ARBA00022679"/>
    </source>
</evidence>
<dbReference type="GO" id="GO:0006235">
    <property type="term" value="P:dTTP biosynthetic process"/>
    <property type="evidence" value="ECO:0007669"/>
    <property type="project" value="UniProtKB-UniRule"/>
</dbReference>
<comment type="function">
    <text evidence="11 12">Phosphorylation of dTMP to form dTDP in both de novo and salvage pathways of dTTP synthesis.</text>
</comment>
<dbReference type="InterPro" id="IPR027417">
    <property type="entry name" value="P-loop_NTPase"/>
</dbReference>
<evidence type="ECO:0000256" key="10">
    <source>
        <dbReference type="ARBA" id="ARBA00048743"/>
    </source>
</evidence>
<dbReference type="GO" id="GO:0006227">
    <property type="term" value="P:dUDP biosynthetic process"/>
    <property type="evidence" value="ECO:0007669"/>
    <property type="project" value="TreeGrafter"/>
</dbReference>
<dbReference type="NCBIfam" id="TIGR00041">
    <property type="entry name" value="DTMP_kinase"/>
    <property type="match status" value="1"/>
</dbReference>
<dbReference type="Proteomes" id="UP000245790">
    <property type="component" value="Unassembled WGS sequence"/>
</dbReference>
<comment type="similarity">
    <text evidence="1 12">Belongs to the thymidylate kinase family.</text>
</comment>
<keyword evidence="4 12" id="KW-0808">Transferase</keyword>
<dbReference type="PANTHER" id="PTHR10344:SF4">
    <property type="entry name" value="UMP-CMP KINASE 2, MITOCHONDRIAL"/>
    <property type="match status" value="1"/>
</dbReference>
<dbReference type="CDD" id="cd01672">
    <property type="entry name" value="TMPK"/>
    <property type="match status" value="1"/>
</dbReference>
<feature type="domain" description="Thymidylate kinase-like" evidence="13">
    <location>
        <begin position="8"/>
        <end position="197"/>
    </location>
</feature>
<evidence type="ECO:0000256" key="6">
    <source>
        <dbReference type="ARBA" id="ARBA00022741"/>
    </source>
</evidence>
<keyword evidence="15" id="KW-1185">Reference proteome</keyword>
<keyword evidence="7 12" id="KW-0418">Kinase</keyword>
<evidence type="ECO:0000256" key="9">
    <source>
        <dbReference type="ARBA" id="ARBA00029962"/>
    </source>
</evidence>
<dbReference type="HAMAP" id="MF_00165">
    <property type="entry name" value="Thymidylate_kinase"/>
    <property type="match status" value="1"/>
</dbReference>
<organism evidence="14 15">
    <name type="scientific">Pleionea mediterranea</name>
    <dbReference type="NCBI Taxonomy" id="523701"/>
    <lineage>
        <taxon>Bacteria</taxon>
        <taxon>Pseudomonadati</taxon>
        <taxon>Pseudomonadota</taxon>
        <taxon>Gammaproteobacteria</taxon>
        <taxon>Oceanospirillales</taxon>
        <taxon>Pleioneaceae</taxon>
        <taxon>Pleionea</taxon>
    </lineage>
</organism>
<name>A0A316FMB8_9GAMM</name>
<comment type="caution">
    <text evidence="14">The sequence shown here is derived from an EMBL/GenBank/DDBJ whole genome shotgun (WGS) entry which is preliminary data.</text>
</comment>
<evidence type="ECO:0000256" key="7">
    <source>
        <dbReference type="ARBA" id="ARBA00022777"/>
    </source>
</evidence>
<evidence type="ECO:0000256" key="11">
    <source>
        <dbReference type="ARBA" id="ARBA00057735"/>
    </source>
</evidence>
<dbReference type="GO" id="GO:0005829">
    <property type="term" value="C:cytosol"/>
    <property type="evidence" value="ECO:0007669"/>
    <property type="project" value="TreeGrafter"/>
</dbReference>
<comment type="catalytic activity">
    <reaction evidence="10 12">
        <text>dTMP + ATP = dTDP + ADP</text>
        <dbReference type="Rhea" id="RHEA:13517"/>
        <dbReference type="ChEBI" id="CHEBI:30616"/>
        <dbReference type="ChEBI" id="CHEBI:58369"/>
        <dbReference type="ChEBI" id="CHEBI:63528"/>
        <dbReference type="ChEBI" id="CHEBI:456216"/>
        <dbReference type="EC" id="2.7.4.9"/>
    </reaction>
</comment>
<feature type="binding site" evidence="12">
    <location>
        <begin position="10"/>
        <end position="17"/>
    </location>
    <ligand>
        <name>ATP</name>
        <dbReference type="ChEBI" id="CHEBI:30616"/>
    </ligand>
</feature>
<evidence type="ECO:0000256" key="1">
    <source>
        <dbReference type="ARBA" id="ARBA00009776"/>
    </source>
</evidence>
<dbReference type="GO" id="GO:0004798">
    <property type="term" value="F:dTMP kinase activity"/>
    <property type="evidence" value="ECO:0007669"/>
    <property type="project" value="UniProtKB-UniRule"/>
</dbReference>
<proteinExistence type="inferred from homology"/>
<dbReference type="InterPro" id="IPR039430">
    <property type="entry name" value="Thymidylate_kin-like_dom"/>
</dbReference>
<protein>
    <recommendedName>
        <fullName evidence="3 12">Thymidylate kinase</fullName>
        <ecNumber evidence="2 12">2.7.4.9</ecNumber>
    </recommendedName>
    <alternativeName>
        <fullName evidence="9 12">dTMP kinase</fullName>
    </alternativeName>
</protein>
<dbReference type="Gene3D" id="3.40.50.300">
    <property type="entry name" value="P-loop containing nucleotide triphosphate hydrolases"/>
    <property type="match status" value="1"/>
</dbReference>
<dbReference type="EMBL" id="QGGU01000008">
    <property type="protein sequence ID" value="PWK49272.1"/>
    <property type="molecule type" value="Genomic_DNA"/>
</dbReference>
<dbReference type="InterPro" id="IPR018094">
    <property type="entry name" value="Thymidylate_kinase"/>
</dbReference>
<sequence length="211" mass="23912">MQAQFLTIEGGEGVGKTTNIQFVQSILEQHNIPFIQTREPGGTPLAEELRELLLAKRDEPFDPVAELLLMFAARAQHVSQVIKPALASGKWVICDRFTDATFAYQGGGRQLDWQVITQLEQSALNNFKPDKTLLLDVAPEIGMKRAAARSDFDRFESEQMAFFKRVRDAYLKRKNDDPERFLMIDASKDLATVQSSIKQSLERFIKQVKHG</sequence>
<gene>
    <name evidence="12" type="primary">tmk</name>
    <name evidence="14" type="ORF">C8D97_108182</name>
</gene>
<dbReference type="Pfam" id="PF02223">
    <property type="entry name" value="Thymidylate_kin"/>
    <property type="match status" value="1"/>
</dbReference>
<evidence type="ECO:0000313" key="15">
    <source>
        <dbReference type="Proteomes" id="UP000245790"/>
    </source>
</evidence>
<keyword evidence="6 12" id="KW-0547">Nucleotide-binding</keyword>
<dbReference type="GO" id="GO:0006233">
    <property type="term" value="P:dTDP biosynthetic process"/>
    <property type="evidence" value="ECO:0007669"/>
    <property type="project" value="InterPro"/>
</dbReference>
<dbReference type="RefSeq" id="WP_109764064.1">
    <property type="nucleotide sequence ID" value="NZ_QGGU01000008.1"/>
</dbReference>
<evidence type="ECO:0000256" key="5">
    <source>
        <dbReference type="ARBA" id="ARBA00022727"/>
    </source>
</evidence>
<reference evidence="14 15" key="1">
    <citation type="submission" date="2018-05" db="EMBL/GenBank/DDBJ databases">
        <title>Genomic Encyclopedia of Type Strains, Phase IV (KMG-IV): sequencing the most valuable type-strain genomes for metagenomic binning, comparative biology and taxonomic classification.</title>
        <authorList>
            <person name="Goeker M."/>
        </authorList>
    </citation>
    <scope>NUCLEOTIDE SEQUENCE [LARGE SCALE GENOMIC DNA]</scope>
    <source>
        <strain evidence="14 15">DSM 25350</strain>
    </source>
</reference>
<evidence type="ECO:0000256" key="12">
    <source>
        <dbReference type="HAMAP-Rule" id="MF_00165"/>
    </source>
</evidence>
<evidence type="ECO:0000256" key="3">
    <source>
        <dbReference type="ARBA" id="ARBA00017144"/>
    </source>
</evidence>
<evidence type="ECO:0000256" key="2">
    <source>
        <dbReference type="ARBA" id="ARBA00012980"/>
    </source>
</evidence>
<evidence type="ECO:0000256" key="8">
    <source>
        <dbReference type="ARBA" id="ARBA00022840"/>
    </source>
</evidence>
<dbReference type="FunFam" id="3.40.50.300:FF:000225">
    <property type="entry name" value="Thymidylate kinase"/>
    <property type="match status" value="1"/>
</dbReference>
<dbReference type="SUPFAM" id="SSF52540">
    <property type="entry name" value="P-loop containing nucleoside triphosphate hydrolases"/>
    <property type="match status" value="1"/>
</dbReference>
<evidence type="ECO:0000313" key="14">
    <source>
        <dbReference type="EMBL" id="PWK49272.1"/>
    </source>
</evidence>
<dbReference type="AlphaFoldDB" id="A0A316FMB8"/>
<dbReference type="EC" id="2.7.4.9" evidence="2 12"/>
<keyword evidence="8 12" id="KW-0067">ATP-binding</keyword>
<keyword evidence="5 12" id="KW-0545">Nucleotide biosynthesis</keyword>
<dbReference type="GO" id="GO:0005524">
    <property type="term" value="F:ATP binding"/>
    <property type="evidence" value="ECO:0007669"/>
    <property type="project" value="UniProtKB-UniRule"/>
</dbReference>
<dbReference type="PANTHER" id="PTHR10344">
    <property type="entry name" value="THYMIDYLATE KINASE"/>
    <property type="match status" value="1"/>
</dbReference>
<accession>A0A316FMB8</accession>
<evidence type="ECO:0000259" key="13">
    <source>
        <dbReference type="Pfam" id="PF02223"/>
    </source>
</evidence>